<dbReference type="EMBL" id="VUNS01000004">
    <property type="protein sequence ID" value="MST96620.1"/>
    <property type="molecule type" value="Genomic_DNA"/>
</dbReference>
<dbReference type="InterPro" id="IPR004843">
    <property type="entry name" value="Calcineurin-like_PHP"/>
</dbReference>
<dbReference type="Pfam" id="PF00149">
    <property type="entry name" value="Metallophos"/>
    <property type="match status" value="1"/>
</dbReference>
<dbReference type="GO" id="GO:0046872">
    <property type="term" value="F:metal ion binding"/>
    <property type="evidence" value="ECO:0007669"/>
    <property type="project" value="UniProtKB-KW"/>
</dbReference>
<feature type="domain" description="Calcineurin-like phosphoesterase" evidence="5">
    <location>
        <begin position="1"/>
        <end position="225"/>
    </location>
</feature>
<gene>
    <name evidence="6" type="ORF">FYJ85_06115</name>
</gene>
<keyword evidence="3" id="KW-0408">Iron</keyword>
<reference evidence="6 7" key="1">
    <citation type="submission" date="2019-08" db="EMBL/GenBank/DDBJ databases">
        <title>In-depth cultivation of the pig gut microbiome towards novel bacterial diversity and tailored functional studies.</title>
        <authorList>
            <person name="Wylensek D."/>
            <person name="Hitch T.C.A."/>
            <person name="Clavel T."/>
        </authorList>
    </citation>
    <scope>NUCLEOTIDE SEQUENCE [LARGE SCALE GENOMIC DNA]</scope>
    <source>
        <strain evidence="6 7">BBE-744-WT-12</strain>
    </source>
</reference>
<evidence type="ECO:0000256" key="1">
    <source>
        <dbReference type="ARBA" id="ARBA00022723"/>
    </source>
</evidence>
<name>A0A844FZ46_9BACT</name>
<dbReference type="Gene3D" id="3.60.21.10">
    <property type="match status" value="1"/>
</dbReference>
<comment type="similarity">
    <text evidence="4">Belongs to the cyclic nucleotide phosphodiesterase class-III family.</text>
</comment>
<accession>A0A844FZ46</accession>
<evidence type="ECO:0000256" key="4">
    <source>
        <dbReference type="ARBA" id="ARBA00025742"/>
    </source>
</evidence>
<organism evidence="6 7">
    <name type="scientific">Victivallis lenta</name>
    <dbReference type="NCBI Taxonomy" id="2606640"/>
    <lineage>
        <taxon>Bacteria</taxon>
        <taxon>Pseudomonadati</taxon>
        <taxon>Lentisphaerota</taxon>
        <taxon>Lentisphaeria</taxon>
        <taxon>Victivallales</taxon>
        <taxon>Victivallaceae</taxon>
        <taxon>Victivallis</taxon>
    </lineage>
</organism>
<dbReference type="GO" id="GO:0016787">
    <property type="term" value="F:hydrolase activity"/>
    <property type="evidence" value="ECO:0007669"/>
    <property type="project" value="UniProtKB-KW"/>
</dbReference>
<keyword evidence="2" id="KW-0378">Hydrolase</keyword>
<dbReference type="SUPFAM" id="SSF56300">
    <property type="entry name" value="Metallo-dependent phosphatases"/>
    <property type="match status" value="1"/>
</dbReference>
<dbReference type="AlphaFoldDB" id="A0A844FZ46"/>
<evidence type="ECO:0000313" key="6">
    <source>
        <dbReference type="EMBL" id="MST96620.1"/>
    </source>
</evidence>
<protein>
    <recommendedName>
        <fullName evidence="5">Calcineurin-like phosphoesterase domain-containing protein</fullName>
    </recommendedName>
</protein>
<dbReference type="RefSeq" id="WP_154417314.1">
    <property type="nucleotide sequence ID" value="NZ_VUNS01000004.1"/>
</dbReference>
<dbReference type="PANTHER" id="PTHR42988:SF2">
    <property type="entry name" value="CYCLIC NUCLEOTIDE PHOSPHODIESTERASE CBUA0032-RELATED"/>
    <property type="match status" value="1"/>
</dbReference>
<sequence length="267" mass="30687">MKILHFSDPHAGGPAEDWMAYIDKRWVGVFNYRFRRQFRHDLTKLARAVEYILDAKPDLAVCTGDLTSSGQPGEFEKVRPILAPLRDSKIPLLYLPGNHDCYVKRPKCVAAVREMTEYLSRGDYRFTDLPLTRVYGGLEFLLLNTSRPSNLLCSWGFVSRQDSAWVEKVCSEPKTMPRILVSHYPMIEEHPLLRTRHRLFGQKKILELMKSREIDLSLCGHVHKPYLKVDPTGRGECCAGSVTRNGSMVEIDYSPESRNFTFHTINL</sequence>
<dbReference type="Proteomes" id="UP000435649">
    <property type="component" value="Unassembled WGS sequence"/>
</dbReference>
<evidence type="ECO:0000256" key="2">
    <source>
        <dbReference type="ARBA" id="ARBA00022801"/>
    </source>
</evidence>
<evidence type="ECO:0000256" key="3">
    <source>
        <dbReference type="ARBA" id="ARBA00023004"/>
    </source>
</evidence>
<dbReference type="InterPro" id="IPR050884">
    <property type="entry name" value="CNP_phosphodiesterase-III"/>
</dbReference>
<keyword evidence="1" id="KW-0479">Metal-binding</keyword>
<comment type="caution">
    <text evidence="6">The sequence shown here is derived from an EMBL/GenBank/DDBJ whole genome shotgun (WGS) entry which is preliminary data.</text>
</comment>
<proteinExistence type="inferred from homology"/>
<keyword evidence="7" id="KW-1185">Reference proteome</keyword>
<evidence type="ECO:0000313" key="7">
    <source>
        <dbReference type="Proteomes" id="UP000435649"/>
    </source>
</evidence>
<dbReference type="InterPro" id="IPR029052">
    <property type="entry name" value="Metallo-depent_PP-like"/>
</dbReference>
<dbReference type="PANTHER" id="PTHR42988">
    <property type="entry name" value="PHOSPHOHYDROLASE"/>
    <property type="match status" value="1"/>
</dbReference>
<evidence type="ECO:0000259" key="5">
    <source>
        <dbReference type="Pfam" id="PF00149"/>
    </source>
</evidence>